<dbReference type="GO" id="GO:0005737">
    <property type="term" value="C:cytoplasm"/>
    <property type="evidence" value="ECO:0007669"/>
    <property type="project" value="TreeGrafter"/>
</dbReference>
<dbReference type="VEuPathDB" id="FungiDB:AeMF1_020349"/>
<dbReference type="GO" id="GO:0000166">
    <property type="term" value="F:nucleotide binding"/>
    <property type="evidence" value="ECO:0007669"/>
    <property type="project" value="UniProtKB-KW"/>
</dbReference>
<dbReference type="AlphaFoldDB" id="A0A6G0WP12"/>
<dbReference type="Proteomes" id="UP000481153">
    <property type="component" value="Unassembled WGS sequence"/>
</dbReference>
<dbReference type="EMBL" id="VJMJ01000169">
    <property type="protein sequence ID" value="KAF0729079.1"/>
    <property type="molecule type" value="Genomic_DNA"/>
</dbReference>
<sequence length="330" mass="36380">MSDEESTKVVPVTILTGFLGSGKTTLLNYILTQNHGKRIAVIENEFGEEIGVESLIARDGADGETFADFYELSNGCICCSVRDDLVATLENLLTRRDRFDYVLVETTGMADPGKLASIFWVDSELEGRIALDGIVSLVDAKNVWGHLEIGTQEVLSQIAYADRIIVNKCDLLPSEEDRKRLEDRLTDMNALAPCIWTERSKIDLDAILDIKAFSADRAMDIHASLPKESHSGNVSTICVSSNAPLTVKAVELWLGSLLWEESSMTIYRIKGILDIAQDGHKHILQGVHELFDVTPSEAWQQDESRVTKIVFIGIGLDRALLQQGLDACAA</sequence>
<dbReference type="InterPro" id="IPR011629">
    <property type="entry name" value="CobW-like_C"/>
</dbReference>
<evidence type="ECO:0000313" key="8">
    <source>
        <dbReference type="Proteomes" id="UP000481153"/>
    </source>
</evidence>
<comment type="caution">
    <text evidence="7">The sequence shown here is derived from an EMBL/GenBank/DDBJ whole genome shotgun (WGS) entry which is preliminary data.</text>
</comment>
<dbReference type="SUPFAM" id="SSF52540">
    <property type="entry name" value="P-loop containing nucleoside triphosphate hydrolases"/>
    <property type="match status" value="1"/>
</dbReference>
<dbReference type="InterPro" id="IPR051316">
    <property type="entry name" value="Zinc-reg_GTPase_activator"/>
</dbReference>
<dbReference type="Gene3D" id="3.30.1220.10">
    <property type="entry name" value="CobW-like, C-terminal domain"/>
    <property type="match status" value="1"/>
</dbReference>
<dbReference type="SMART" id="SM00833">
    <property type="entry name" value="CobW_C"/>
    <property type="match status" value="1"/>
</dbReference>
<organism evidence="7 8">
    <name type="scientific">Aphanomyces euteiches</name>
    <dbReference type="NCBI Taxonomy" id="100861"/>
    <lineage>
        <taxon>Eukaryota</taxon>
        <taxon>Sar</taxon>
        <taxon>Stramenopiles</taxon>
        <taxon>Oomycota</taxon>
        <taxon>Saprolegniomycetes</taxon>
        <taxon>Saprolegniales</taxon>
        <taxon>Verrucalvaceae</taxon>
        <taxon>Aphanomyces</taxon>
    </lineage>
</organism>
<dbReference type="GO" id="GO:0016787">
    <property type="term" value="F:hydrolase activity"/>
    <property type="evidence" value="ECO:0007669"/>
    <property type="project" value="UniProtKB-KW"/>
</dbReference>
<accession>A0A6G0WP12</accession>
<dbReference type="PANTHER" id="PTHR13748">
    <property type="entry name" value="COBW-RELATED"/>
    <property type="match status" value="1"/>
</dbReference>
<keyword evidence="2" id="KW-0378">Hydrolase</keyword>
<evidence type="ECO:0000256" key="3">
    <source>
        <dbReference type="ARBA" id="ARBA00023186"/>
    </source>
</evidence>
<dbReference type="CDD" id="cd03112">
    <property type="entry name" value="CobW-like"/>
    <property type="match status" value="1"/>
</dbReference>
<evidence type="ECO:0000259" key="6">
    <source>
        <dbReference type="SMART" id="SM00833"/>
    </source>
</evidence>
<protein>
    <recommendedName>
        <fullName evidence="6">CobW C-terminal domain-containing protein</fullName>
    </recommendedName>
</protein>
<dbReference type="Pfam" id="PF07683">
    <property type="entry name" value="CobW_C"/>
    <property type="match status" value="1"/>
</dbReference>
<keyword evidence="1" id="KW-0547">Nucleotide-binding</keyword>
<proteinExistence type="inferred from homology"/>
<evidence type="ECO:0000256" key="2">
    <source>
        <dbReference type="ARBA" id="ARBA00022801"/>
    </source>
</evidence>
<dbReference type="InterPro" id="IPR003495">
    <property type="entry name" value="CobW/HypB/UreG_nucleotide-bd"/>
</dbReference>
<keyword evidence="8" id="KW-1185">Reference proteome</keyword>
<evidence type="ECO:0000256" key="5">
    <source>
        <dbReference type="ARBA" id="ARBA00049117"/>
    </source>
</evidence>
<dbReference type="InterPro" id="IPR027417">
    <property type="entry name" value="P-loop_NTPase"/>
</dbReference>
<comment type="catalytic activity">
    <reaction evidence="5">
        <text>GTP + H2O = GDP + phosphate + H(+)</text>
        <dbReference type="Rhea" id="RHEA:19669"/>
        <dbReference type="ChEBI" id="CHEBI:15377"/>
        <dbReference type="ChEBI" id="CHEBI:15378"/>
        <dbReference type="ChEBI" id="CHEBI:37565"/>
        <dbReference type="ChEBI" id="CHEBI:43474"/>
        <dbReference type="ChEBI" id="CHEBI:58189"/>
    </reaction>
    <physiologicalReaction direction="left-to-right" evidence="5">
        <dbReference type="Rhea" id="RHEA:19670"/>
    </physiologicalReaction>
</comment>
<keyword evidence="3" id="KW-0143">Chaperone</keyword>
<dbReference type="PANTHER" id="PTHR13748:SF62">
    <property type="entry name" value="COBW DOMAIN-CONTAINING PROTEIN"/>
    <property type="match status" value="1"/>
</dbReference>
<dbReference type="Pfam" id="PF02492">
    <property type="entry name" value="cobW"/>
    <property type="match status" value="1"/>
</dbReference>
<evidence type="ECO:0000256" key="4">
    <source>
        <dbReference type="ARBA" id="ARBA00034320"/>
    </source>
</evidence>
<dbReference type="Gene3D" id="3.40.50.300">
    <property type="entry name" value="P-loop containing nucleotide triphosphate hydrolases"/>
    <property type="match status" value="1"/>
</dbReference>
<dbReference type="SUPFAM" id="SSF90002">
    <property type="entry name" value="Hypothetical protein YjiA, C-terminal domain"/>
    <property type="match status" value="1"/>
</dbReference>
<comment type="similarity">
    <text evidence="4">Belongs to the SIMIBI class G3E GTPase family. ZNG1 subfamily.</text>
</comment>
<reference evidence="7 8" key="1">
    <citation type="submission" date="2019-07" db="EMBL/GenBank/DDBJ databases">
        <title>Genomics analysis of Aphanomyces spp. identifies a new class of oomycete effector associated with host adaptation.</title>
        <authorList>
            <person name="Gaulin E."/>
        </authorList>
    </citation>
    <scope>NUCLEOTIDE SEQUENCE [LARGE SCALE GENOMIC DNA]</scope>
    <source>
        <strain evidence="7 8">ATCC 201684</strain>
    </source>
</reference>
<name>A0A6G0WP12_9STRA</name>
<evidence type="ECO:0000256" key="1">
    <source>
        <dbReference type="ARBA" id="ARBA00022741"/>
    </source>
</evidence>
<evidence type="ECO:0000313" key="7">
    <source>
        <dbReference type="EMBL" id="KAF0729079.1"/>
    </source>
</evidence>
<feature type="domain" description="CobW C-terminal" evidence="6">
    <location>
        <begin position="234"/>
        <end position="329"/>
    </location>
</feature>
<gene>
    <name evidence="7" type="ORF">Ae201684_013216</name>
</gene>
<dbReference type="InterPro" id="IPR036627">
    <property type="entry name" value="CobW-likC_sf"/>
</dbReference>